<organism evidence="1 2">
    <name type="scientific">Streptomyces roseolus</name>
    <dbReference type="NCBI Taxonomy" id="67358"/>
    <lineage>
        <taxon>Bacteria</taxon>
        <taxon>Bacillati</taxon>
        <taxon>Actinomycetota</taxon>
        <taxon>Actinomycetes</taxon>
        <taxon>Kitasatosporales</taxon>
        <taxon>Streptomycetaceae</taxon>
        <taxon>Streptomyces</taxon>
    </lineage>
</organism>
<dbReference type="Pfam" id="PF10604">
    <property type="entry name" value="Polyketide_cyc2"/>
    <property type="match status" value="1"/>
</dbReference>
<evidence type="ECO:0000313" key="1">
    <source>
        <dbReference type="EMBL" id="MDX2297283.1"/>
    </source>
</evidence>
<dbReference type="Gene3D" id="3.30.530.20">
    <property type="match status" value="2"/>
</dbReference>
<dbReference type="InterPro" id="IPR023393">
    <property type="entry name" value="START-like_dom_sf"/>
</dbReference>
<dbReference type="EMBL" id="JAWJZF010000517">
    <property type="protein sequence ID" value="MDX2297283.1"/>
    <property type="molecule type" value="Genomic_DNA"/>
</dbReference>
<protein>
    <submittedName>
        <fullName evidence="1">Aromatase/cyclase</fullName>
    </submittedName>
</protein>
<reference evidence="1 2" key="1">
    <citation type="submission" date="2023-10" db="EMBL/GenBank/DDBJ databases">
        <authorList>
            <person name="Wang X.X."/>
        </authorList>
    </citation>
    <scope>NUCLEOTIDE SEQUENCE [LARGE SCALE GENOMIC DNA]</scope>
    <source>
        <strain evidence="1 2">NBRC 12816</strain>
    </source>
</reference>
<proteinExistence type="predicted"/>
<dbReference type="InterPro" id="IPR019587">
    <property type="entry name" value="Polyketide_cyclase/dehydratase"/>
</dbReference>
<keyword evidence="2" id="KW-1185">Reference proteome</keyword>
<name>A0ABU4KHM4_9ACTN</name>
<dbReference type="RefSeq" id="WP_319013416.1">
    <property type="nucleotide sequence ID" value="NZ_JAWJZF010000517.1"/>
</dbReference>
<dbReference type="Proteomes" id="UP001278571">
    <property type="component" value="Unassembled WGS sequence"/>
</dbReference>
<sequence>MSDPRTTHRTEHTITVAAPARRVFELIVDVGRWPETFPPTVHVQHVDRSGTRERIRIWATANGEVKTWTSRRELDHDRLRVSFRQEVSQPPVAAMGGEWIVETVDAGHTRVRLLHDFRAVGDDPQNVEWIERAIDRNSGAELNALRVAAERTGDAEGLTLTFEDTVEITGAVKDAYAFVDEAGRWPERLPHVARTVLQEDAPGVQTLEMETRSPDGATHTTRSVRICFPDELIVYKQLHTPALMKAHVGRWVFAEDVAGGRITSVHTVVLDEEAIPAVLGPDATVADARAFVRDALGRNSTTTMEHAAAHARGTGV</sequence>
<dbReference type="CDD" id="cd08861">
    <property type="entry name" value="OtcD1_ARO-CYC_like"/>
    <property type="match status" value="2"/>
</dbReference>
<gene>
    <name evidence="1" type="ORF">R2363_34530</name>
</gene>
<evidence type="ECO:0000313" key="2">
    <source>
        <dbReference type="Proteomes" id="UP001278571"/>
    </source>
</evidence>
<dbReference type="SUPFAM" id="SSF55961">
    <property type="entry name" value="Bet v1-like"/>
    <property type="match status" value="2"/>
</dbReference>
<comment type="caution">
    <text evidence="1">The sequence shown here is derived from an EMBL/GenBank/DDBJ whole genome shotgun (WGS) entry which is preliminary data.</text>
</comment>
<accession>A0ABU4KHM4</accession>